<dbReference type="GO" id="GO:0016787">
    <property type="term" value="F:hydrolase activity"/>
    <property type="evidence" value="ECO:0007669"/>
    <property type="project" value="InterPro"/>
</dbReference>
<dbReference type="InterPro" id="IPR052350">
    <property type="entry name" value="Metallo-dep_Lactonases"/>
</dbReference>
<dbReference type="Proteomes" id="UP000095463">
    <property type="component" value="Unassembled WGS sequence"/>
</dbReference>
<dbReference type="InterPro" id="IPR032466">
    <property type="entry name" value="Metal_Hydrolase"/>
</dbReference>
<name>A0A1E5XPT7_9HYPH</name>
<dbReference type="PANTHER" id="PTHR43569:SF2">
    <property type="entry name" value="AMIDOHYDROLASE-RELATED DOMAIN-CONTAINING PROTEIN"/>
    <property type="match status" value="1"/>
</dbReference>
<organism evidence="3 4">
    <name type="scientific">Devosia insulae DS-56</name>
    <dbReference type="NCBI Taxonomy" id="1116389"/>
    <lineage>
        <taxon>Bacteria</taxon>
        <taxon>Pseudomonadati</taxon>
        <taxon>Pseudomonadota</taxon>
        <taxon>Alphaproteobacteria</taxon>
        <taxon>Hyphomicrobiales</taxon>
        <taxon>Devosiaceae</taxon>
        <taxon>Devosia</taxon>
    </lineage>
</organism>
<evidence type="ECO:0000313" key="3">
    <source>
        <dbReference type="EMBL" id="OEO30622.1"/>
    </source>
</evidence>
<feature type="domain" description="Amidohydrolase-related" evidence="2">
    <location>
        <begin position="4"/>
        <end position="273"/>
    </location>
</feature>
<dbReference type="EMBL" id="LAJE02000195">
    <property type="protein sequence ID" value="OEO30622.1"/>
    <property type="molecule type" value="Genomic_DNA"/>
</dbReference>
<dbReference type="OrthoDB" id="9787654at2"/>
<dbReference type="SUPFAM" id="SSF51556">
    <property type="entry name" value="Metallo-dependent hydrolases"/>
    <property type="match status" value="1"/>
</dbReference>
<reference evidence="3 4" key="1">
    <citation type="journal article" date="2015" name="Genome Announc.">
        <title>Genome Assemblies of Three Soil-Associated Devosia species: D. insulae, D. limi, and D. soli.</title>
        <authorList>
            <person name="Hassan Y.I."/>
            <person name="Lepp D."/>
            <person name="Zhou T."/>
        </authorList>
    </citation>
    <scope>NUCLEOTIDE SEQUENCE [LARGE SCALE GENOMIC DNA]</scope>
    <source>
        <strain evidence="3 4">DS-56</strain>
    </source>
</reference>
<dbReference type="AlphaFoldDB" id="A0A1E5XPT7"/>
<evidence type="ECO:0000256" key="1">
    <source>
        <dbReference type="ARBA" id="ARBA00038310"/>
    </source>
</evidence>
<evidence type="ECO:0000313" key="4">
    <source>
        <dbReference type="Proteomes" id="UP000095463"/>
    </source>
</evidence>
<keyword evidence="4" id="KW-1185">Reference proteome</keyword>
<dbReference type="InterPro" id="IPR006680">
    <property type="entry name" value="Amidohydro-rel"/>
</dbReference>
<proteinExistence type="inferred from homology"/>
<dbReference type="RefSeq" id="WP_069910167.1">
    <property type="nucleotide sequence ID" value="NZ_LAJE02000195.1"/>
</dbReference>
<comment type="caution">
    <text evidence="3">The sequence shown here is derived from an EMBL/GenBank/DDBJ whole genome shotgun (WGS) entry which is preliminary data.</text>
</comment>
<dbReference type="Pfam" id="PF04909">
    <property type="entry name" value="Amidohydro_2"/>
    <property type="match status" value="1"/>
</dbReference>
<dbReference type="Gene3D" id="3.20.20.140">
    <property type="entry name" value="Metal-dependent hydrolases"/>
    <property type="match status" value="1"/>
</dbReference>
<dbReference type="PANTHER" id="PTHR43569">
    <property type="entry name" value="AMIDOHYDROLASE"/>
    <property type="match status" value="1"/>
</dbReference>
<accession>A0A1E5XPT7</accession>
<gene>
    <name evidence="3" type="ORF">VW23_020335</name>
</gene>
<sequence length="273" mass="30733">MRIVDTHLHLIYPDRFFYPWLGGAPAINKPWHVESYWAEAAPLGIEAALHMEVDVAGPQIAAETEFALGLDRVIGAIANGRPEHADFERHLEKMRALGRVKGIRRLLQGQPAELSQTQTFIDNIRLLPRYDMSFDICVKSHELMLAPPLIEACPQTQFVLDHCGNPKIAEREWESWTTRMERIAELPNVVCKVSGILANVDDSWTVDTIRPYVEFVIETFGWDRVVWGSDHPVVTLFADLTKWVNASREIVGGASQAEQEKLFSGNAGCVYGL</sequence>
<comment type="similarity">
    <text evidence="1">Belongs to the metallo-dependent hydrolases superfamily.</text>
</comment>
<evidence type="ECO:0000259" key="2">
    <source>
        <dbReference type="Pfam" id="PF04909"/>
    </source>
</evidence>
<protein>
    <recommendedName>
        <fullName evidence="2">Amidohydrolase-related domain-containing protein</fullName>
    </recommendedName>
</protein>